<feature type="region of interest" description="Disordered" evidence="1">
    <location>
        <begin position="202"/>
        <end position="224"/>
    </location>
</feature>
<gene>
    <name evidence="2" type="ORF">DAEQUDRAFT_269305</name>
</gene>
<keyword evidence="3" id="KW-1185">Reference proteome</keyword>
<proteinExistence type="predicted"/>
<name>A0A165QBC5_9APHY</name>
<dbReference type="Proteomes" id="UP000076727">
    <property type="component" value="Unassembled WGS sequence"/>
</dbReference>
<evidence type="ECO:0000313" key="2">
    <source>
        <dbReference type="EMBL" id="KZT69239.1"/>
    </source>
</evidence>
<dbReference type="OrthoDB" id="2678679at2759"/>
<accession>A0A165QBC5</accession>
<sequence length="224" mass="25348">MYARCYVQRENGLPPIRVDCVRNPHLMAPSSWPWDKTNGNVVSTCKRLSDGSCTQTYTIDRRAIVKHIYTCNRPEVQRESSRLFKEIQRDTELVQRKASGWLIAGTYYITAFGDGIMYENPCTPWSATPTSVSEARDLFQERCRSAGDWPSFVIDKLTVVAWMDSGSRKGCLLPAKGTRIAMYCLGADVELSISLKPFSGRRRAAESKRQRTHQGRGCRDTAKP</sequence>
<organism evidence="2 3">
    <name type="scientific">Daedalea quercina L-15889</name>
    <dbReference type="NCBI Taxonomy" id="1314783"/>
    <lineage>
        <taxon>Eukaryota</taxon>
        <taxon>Fungi</taxon>
        <taxon>Dikarya</taxon>
        <taxon>Basidiomycota</taxon>
        <taxon>Agaricomycotina</taxon>
        <taxon>Agaricomycetes</taxon>
        <taxon>Polyporales</taxon>
        <taxon>Fomitopsis</taxon>
    </lineage>
</organism>
<reference evidence="2 3" key="1">
    <citation type="journal article" date="2016" name="Mol. Biol. Evol.">
        <title>Comparative Genomics of Early-Diverging Mushroom-Forming Fungi Provides Insights into the Origins of Lignocellulose Decay Capabilities.</title>
        <authorList>
            <person name="Nagy L.G."/>
            <person name="Riley R."/>
            <person name="Tritt A."/>
            <person name="Adam C."/>
            <person name="Daum C."/>
            <person name="Floudas D."/>
            <person name="Sun H."/>
            <person name="Yadav J.S."/>
            <person name="Pangilinan J."/>
            <person name="Larsson K.H."/>
            <person name="Matsuura K."/>
            <person name="Barry K."/>
            <person name="Labutti K."/>
            <person name="Kuo R."/>
            <person name="Ohm R.A."/>
            <person name="Bhattacharya S.S."/>
            <person name="Shirouzu T."/>
            <person name="Yoshinaga Y."/>
            <person name="Martin F.M."/>
            <person name="Grigoriev I.V."/>
            <person name="Hibbett D.S."/>
        </authorList>
    </citation>
    <scope>NUCLEOTIDE SEQUENCE [LARGE SCALE GENOMIC DNA]</scope>
    <source>
        <strain evidence="2 3">L-15889</strain>
    </source>
</reference>
<dbReference type="AlphaFoldDB" id="A0A165QBC5"/>
<protein>
    <submittedName>
        <fullName evidence="2">Uncharacterized protein</fullName>
    </submittedName>
</protein>
<evidence type="ECO:0000256" key="1">
    <source>
        <dbReference type="SAM" id="MobiDB-lite"/>
    </source>
</evidence>
<dbReference type="EMBL" id="KV429059">
    <property type="protein sequence ID" value="KZT69239.1"/>
    <property type="molecule type" value="Genomic_DNA"/>
</dbReference>
<evidence type="ECO:0000313" key="3">
    <source>
        <dbReference type="Proteomes" id="UP000076727"/>
    </source>
</evidence>